<dbReference type="EMBL" id="JACJQH010000014">
    <property type="protein sequence ID" value="MBD2196027.1"/>
    <property type="molecule type" value="Genomic_DNA"/>
</dbReference>
<organism evidence="1 2">
    <name type="scientific">Calothrix parietina FACHB-288</name>
    <dbReference type="NCBI Taxonomy" id="2692896"/>
    <lineage>
        <taxon>Bacteria</taxon>
        <taxon>Bacillati</taxon>
        <taxon>Cyanobacteriota</taxon>
        <taxon>Cyanophyceae</taxon>
        <taxon>Nostocales</taxon>
        <taxon>Calotrichaceae</taxon>
        <taxon>Calothrix</taxon>
    </lineage>
</organism>
<keyword evidence="2" id="KW-1185">Reference proteome</keyword>
<proteinExistence type="predicted"/>
<evidence type="ECO:0000313" key="2">
    <source>
        <dbReference type="Proteomes" id="UP000658514"/>
    </source>
</evidence>
<reference evidence="1 2" key="1">
    <citation type="journal article" date="2020" name="ISME J.">
        <title>Comparative genomics reveals insights into cyanobacterial evolution and habitat adaptation.</title>
        <authorList>
            <person name="Chen M.Y."/>
            <person name="Teng W.K."/>
            <person name="Zhao L."/>
            <person name="Hu C.X."/>
            <person name="Zhou Y.K."/>
            <person name="Han B.P."/>
            <person name="Song L.R."/>
            <person name="Shu W.S."/>
        </authorList>
    </citation>
    <scope>NUCLEOTIDE SEQUENCE [LARGE SCALE GENOMIC DNA]</scope>
    <source>
        <strain evidence="1 2">FACHB-288</strain>
    </source>
</reference>
<dbReference type="InterPro" id="IPR011990">
    <property type="entry name" value="TPR-like_helical_dom_sf"/>
</dbReference>
<protein>
    <submittedName>
        <fullName evidence="1">Molecular chaperone DnaJ</fullName>
    </submittedName>
</protein>
<comment type="caution">
    <text evidence="1">The sequence shown here is derived from an EMBL/GenBank/DDBJ whole genome shotgun (WGS) entry which is preliminary data.</text>
</comment>
<dbReference type="Gene3D" id="1.25.40.10">
    <property type="entry name" value="Tetratricopeptide repeat domain"/>
    <property type="match status" value="1"/>
</dbReference>
<gene>
    <name evidence="1" type="ORF">H6G24_11050</name>
</gene>
<accession>A0ABR8AB73</accession>
<dbReference type="RefSeq" id="WP_190540363.1">
    <property type="nucleotide sequence ID" value="NZ_CAWPNO010000045.1"/>
</dbReference>
<dbReference type="SUPFAM" id="SSF48452">
    <property type="entry name" value="TPR-like"/>
    <property type="match status" value="1"/>
</dbReference>
<evidence type="ECO:0000313" key="1">
    <source>
        <dbReference type="EMBL" id="MBD2196027.1"/>
    </source>
</evidence>
<name>A0ABR8AB73_9CYAN</name>
<dbReference type="Proteomes" id="UP000658514">
    <property type="component" value="Unassembled WGS sequence"/>
</dbReference>
<sequence>MEHNPYDILGVTPVASKAEITKAVALAMKRKQYPVDVIAKAQKSLMKPEERIIADYLRPILPPVKRFKNSDLSALQQPVPKLVLLAQLDGLEQAIAQASQQELIEREYIPLSLSELMTEGIAACKQGRYPQAIKYLEEYTQGCTDKNHKDYIQAQMWLIRAYHLGRDLQRAIALCQLLSNHPHTQVQTWVKKTLSMLSQEVSHV</sequence>